<evidence type="ECO:0000313" key="3">
    <source>
        <dbReference type="Proteomes" id="UP000319931"/>
    </source>
</evidence>
<gene>
    <name evidence="2" type="ORF">EAH76_03255</name>
</gene>
<keyword evidence="3" id="KW-1185">Reference proteome</keyword>
<protein>
    <submittedName>
        <fullName evidence="2">Phytanoyl-CoA dioxygenase family protein</fullName>
    </submittedName>
</protein>
<proteinExistence type="predicted"/>
<evidence type="ECO:0000256" key="1">
    <source>
        <dbReference type="ARBA" id="ARBA00001954"/>
    </source>
</evidence>
<sequence length="280" mass="30900">MRQLLDHGYCVLPGALTPKTIATLDGDLAPTFAQTPFCQGGFYGARTKRFGRLLARSPRAADLVMHPQILDIATEVLGPWCDCIQLNLTQAIALHPEALPQVPHRDQDMWRGTVGETEYLVNVMWPFTPYREENGTTLIWPDSHGAKALQPNPATDAVPIALDPGDALVFLGSTLHGAGGNRTDTIRRGAIVSYCLGWLKPYENQWLAYPPETARHFPRSLAALLGYRQHRPNLGNYEGQCPSILLDDRQAEPLGAIDALRPDQQALIDAHVATQRRTGR</sequence>
<dbReference type="OrthoDB" id="9796766at2"/>
<accession>A0A502G571</accession>
<name>A0A502G571_9SPHN</name>
<dbReference type="InterPro" id="IPR008775">
    <property type="entry name" value="Phytyl_CoA_dOase-like"/>
</dbReference>
<dbReference type="GO" id="GO:0005506">
    <property type="term" value="F:iron ion binding"/>
    <property type="evidence" value="ECO:0007669"/>
    <property type="project" value="UniProtKB-ARBA"/>
</dbReference>
<dbReference type="PANTHER" id="PTHR20883">
    <property type="entry name" value="PHYTANOYL-COA DIOXYGENASE DOMAIN CONTAINING 1"/>
    <property type="match status" value="1"/>
</dbReference>
<dbReference type="Gene3D" id="2.60.120.620">
    <property type="entry name" value="q2cbj1_9rhob like domain"/>
    <property type="match status" value="1"/>
</dbReference>
<keyword evidence="2" id="KW-0560">Oxidoreductase</keyword>
<dbReference type="GO" id="GO:0016706">
    <property type="term" value="F:2-oxoglutarate-dependent dioxygenase activity"/>
    <property type="evidence" value="ECO:0007669"/>
    <property type="project" value="UniProtKB-ARBA"/>
</dbReference>
<dbReference type="SUPFAM" id="SSF51197">
    <property type="entry name" value="Clavaminate synthase-like"/>
    <property type="match status" value="1"/>
</dbReference>
<comment type="caution">
    <text evidence="2">The sequence shown here is derived from an EMBL/GenBank/DDBJ whole genome shotgun (WGS) entry which is preliminary data.</text>
</comment>
<reference evidence="2 3" key="1">
    <citation type="journal article" date="2019" name="Environ. Microbiol.">
        <title>Species interactions and distinct microbial communities in high Arctic permafrost affected cryosols are associated with the CH4 and CO2 gas fluxes.</title>
        <authorList>
            <person name="Altshuler I."/>
            <person name="Hamel J."/>
            <person name="Turney S."/>
            <person name="Magnuson E."/>
            <person name="Levesque R."/>
            <person name="Greer C."/>
            <person name="Whyte L.G."/>
        </authorList>
    </citation>
    <scope>NUCLEOTIDE SEQUENCE [LARGE SCALE GENOMIC DNA]</scope>
    <source>
        <strain evidence="2 3">E6.1</strain>
    </source>
</reference>
<dbReference type="PANTHER" id="PTHR20883:SF48">
    <property type="entry name" value="ECTOINE DIOXYGENASE"/>
    <property type="match status" value="1"/>
</dbReference>
<evidence type="ECO:0000313" key="2">
    <source>
        <dbReference type="EMBL" id="TPG56732.1"/>
    </source>
</evidence>
<dbReference type="Pfam" id="PF05721">
    <property type="entry name" value="PhyH"/>
    <property type="match status" value="1"/>
</dbReference>
<dbReference type="EMBL" id="RCZC01000001">
    <property type="protein sequence ID" value="TPG56732.1"/>
    <property type="molecule type" value="Genomic_DNA"/>
</dbReference>
<keyword evidence="2" id="KW-0223">Dioxygenase</keyword>
<comment type="cofactor">
    <cofactor evidence="1">
        <name>Fe(2+)</name>
        <dbReference type="ChEBI" id="CHEBI:29033"/>
    </cofactor>
</comment>
<organism evidence="2 3">
    <name type="scientific">Sphingomonas glacialis</name>
    <dbReference type="NCBI Taxonomy" id="658225"/>
    <lineage>
        <taxon>Bacteria</taxon>
        <taxon>Pseudomonadati</taxon>
        <taxon>Pseudomonadota</taxon>
        <taxon>Alphaproteobacteria</taxon>
        <taxon>Sphingomonadales</taxon>
        <taxon>Sphingomonadaceae</taxon>
        <taxon>Sphingomonas</taxon>
    </lineage>
</organism>
<dbReference type="AlphaFoldDB" id="A0A502G571"/>
<dbReference type="Proteomes" id="UP000319931">
    <property type="component" value="Unassembled WGS sequence"/>
</dbReference>